<evidence type="ECO:0000313" key="4">
    <source>
        <dbReference type="EMBL" id="EUJ18234.1"/>
    </source>
</evidence>
<feature type="domain" description="Bacterial Ig" evidence="3">
    <location>
        <begin position="684"/>
        <end position="764"/>
    </location>
</feature>
<evidence type="ECO:0000313" key="5">
    <source>
        <dbReference type="Proteomes" id="UP000019253"/>
    </source>
</evidence>
<dbReference type="Pfam" id="PF16403">
    <property type="entry name" value="Bact_surface_Ig-like"/>
    <property type="match status" value="1"/>
</dbReference>
<evidence type="ECO:0000259" key="3">
    <source>
        <dbReference type="Pfam" id="PF20622"/>
    </source>
</evidence>
<dbReference type="InterPro" id="IPR032179">
    <property type="entry name" value="Cry22Aa_Ig-like"/>
</dbReference>
<protein>
    <submittedName>
        <fullName evidence="4">Lipoprotein</fullName>
    </submittedName>
</protein>
<dbReference type="STRING" id="1265819.PGRAN_15872"/>
<feature type="domain" description="Bacterial Ig" evidence="3">
    <location>
        <begin position="597"/>
        <end position="677"/>
    </location>
</feature>
<dbReference type="RefSeq" id="WP_036068350.1">
    <property type="nucleotide sequence ID" value="NZ_AODD01000036.1"/>
</dbReference>
<proteinExistence type="predicted"/>
<dbReference type="Gene3D" id="2.60.40.10">
    <property type="entry name" value="Immunoglobulins"/>
    <property type="match status" value="1"/>
</dbReference>
<keyword evidence="4" id="KW-0449">Lipoprotein</keyword>
<feature type="domain" description="Bacterial Ig" evidence="3">
    <location>
        <begin position="424"/>
        <end position="504"/>
    </location>
</feature>
<feature type="chain" id="PRO_5004888354" evidence="1">
    <location>
        <begin position="23"/>
        <end position="765"/>
    </location>
</feature>
<keyword evidence="1" id="KW-0732">Signal</keyword>
<dbReference type="AlphaFoldDB" id="W7ASX6"/>
<evidence type="ECO:0000256" key="1">
    <source>
        <dbReference type="SAM" id="SignalP"/>
    </source>
</evidence>
<dbReference type="Proteomes" id="UP000019253">
    <property type="component" value="Unassembled WGS sequence"/>
</dbReference>
<feature type="domain" description="Pesticidal crystal protein Cry22Aa Ig-like" evidence="2">
    <location>
        <begin position="181"/>
        <end position="244"/>
    </location>
</feature>
<accession>W7ASX6</accession>
<dbReference type="PATRIC" id="fig|1265819.5.peg.3161"/>
<reference evidence="4 5" key="1">
    <citation type="journal article" date="2014" name="Int. J. Syst. Evol. Microbiol.">
        <title>Listeria floridensis sp. nov., Listeria aquatica sp. nov., Listeria cornellensis sp. nov., Listeria riparia sp. nov. and Listeria grandensis sp. nov., from agricultural and natural environments.</title>
        <authorList>
            <person name="den Bakker H.C."/>
            <person name="Warchocki S."/>
            <person name="Wright E.M."/>
            <person name="Allred A.F."/>
            <person name="Ahlstrom C."/>
            <person name="Manuel C.S."/>
            <person name="Stasiewicz M.J."/>
            <person name="Burrell A."/>
            <person name="Roof S."/>
            <person name="Strawn L."/>
            <person name="Fortes E.D."/>
            <person name="Nightingale K.K."/>
            <person name="Kephart D."/>
            <person name="Wiedmann M."/>
        </authorList>
    </citation>
    <scope>NUCLEOTIDE SEQUENCE [LARGE SCALE GENOMIC DNA]</scope>
    <source>
        <strain evidence="5">FSL F6-971</strain>
    </source>
</reference>
<name>W7ASX6_9LIST</name>
<sequence length="765" mass="82524">MKMKKMMSVVALTTILGTSAEAPLNVLSAKVFAAEETSTEGENLRTSLASTNSTITSTSVRYNSNTQKFDHRITGIIEGEKLVNRTKMEVSGNLFWGGVISGGSFTSTKNGSTTSGYNVLWTQQSNEREMFEITFSSELPVIRGDLMVQVFGGNLADAKILHTLESISGYADLRPTITAVNQTISLGEDFDPLAFATAKDFDGTDVSVVVTTNNVDNQKLGKYTVTYTATGKYQKTTKSITVTVVEPDDGITKLDTFTLEESNSVTGTYKGNVSQVALSVNGVEGTKMDVTGGVIDYTAIGAIKKATDVVLINAYTADGKLVDSKPVTLAERELKGAITNVDNYQFKEDRQVKGTFTGDVDQVSITINGTEQKAVKVTGGAFQYYVWGLINNKADDVTVNAYDKNGELLDSKEVTISEATTTGEITEVNDYLLKEDRHVTGKFTGDVTKVSLTINGSETGKIGVTDGVFQYYVWGVLNNLSDEVTVNAYDKYNNLIDTKAVNIKEKELFGSITNLDKFTVGSDRYVTGNYEGDVARISTFINGTEHKGASLQGGNAFSFYAADKNIKKTDEVVVVAYDKNGKELSRETLNYIIVTEGKLTPVEMTIPGDNNVTGTYTGDVTRITLTVNGTEYKGGTVADGSFKFYSLDKIKNQSDVVVVKGYDATGKLLDTKTVKFKQAAPTVGTITPATLTIPGDKNIVGTYTGDVKSMTITVNGTEYKGGTIAAGEFKFYSLDKVKSANDTVIMKAFDKAGKLLDTKTIAINK</sequence>
<gene>
    <name evidence="4" type="ORF">PGRAN_15872</name>
</gene>
<comment type="caution">
    <text evidence="4">The sequence shown here is derived from an EMBL/GenBank/DDBJ whole genome shotgun (WGS) entry which is preliminary data.</text>
</comment>
<feature type="domain" description="Bacterial Ig" evidence="3">
    <location>
        <begin position="254"/>
        <end position="330"/>
    </location>
</feature>
<feature type="domain" description="Bacterial Ig" evidence="3">
    <location>
        <begin position="511"/>
        <end position="589"/>
    </location>
</feature>
<dbReference type="EMBL" id="AODD01000036">
    <property type="protein sequence ID" value="EUJ18234.1"/>
    <property type="molecule type" value="Genomic_DNA"/>
</dbReference>
<feature type="domain" description="Bacterial Ig" evidence="3">
    <location>
        <begin position="338"/>
        <end position="417"/>
    </location>
</feature>
<dbReference type="OrthoDB" id="2366313at2"/>
<feature type="signal peptide" evidence="1">
    <location>
        <begin position="1"/>
        <end position="22"/>
    </location>
</feature>
<evidence type="ECO:0000259" key="2">
    <source>
        <dbReference type="Pfam" id="PF16403"/>
    </source>
</evidence>
<organism evidence="4 5">
    <name type="scientific">Listeria grandensis FSL F6-0971</name>
    <dbReference type="NCBI Taxonomy" id="1265819"/>
    <lineage>
        <taxon>Bacteria</taxon>
        <taxon>Bacillati</taxon>
        <taxon>Bacillota</taxon>
        <taxon>Bacilli</taxon>
        <taxon>Bacillales</taxon>
        <taxon>Listeriaceae</taxon>
        <taxon>Listeria</taxon>
    </lineage>
</organism>
<dbReference type="InterPro" id="IPR046746">
    <property type="entry name" value="Big_15"/>
</dbReference>
<dbReference type="Pfam" id="PF20622">
    <property type="entry name" value="Big_15"/>
    <property type="match status" value="6"/>
</dbReference>
<keyword evidence="5" id="KW-1185">Reference proteome</keyword>
<dbReference type="InterPro" id="IPR013783">
    <property type="entry name" value="Ig-like_fold"/>
</dbReference>